<keyword evidence="1" id="KW-1133">Transmembrane helix</keyword>
<feature type="transmembrane region" description="Helical" evidence="1">
    <location>
        <begin position="12"/>
        <end position="30"/>
    </location>
</feature>
<dbReference type="EMBL" id="JAESND010000001">
    <property type="protein sequence ID" value="MBM3115006.1"/>
    <property type="molecule type" value="Genomic_DNA"/>
</dbReference>
<sequence length="114" mass="12181">MSEHQTIASAETWRWVAPVAGAVFGAITFVARADAMPWWQRIVLLVSSAAGAALAGTGAGEYLHISPGLTGVLAYLTGVLMLPLTQSMIALVSDLPWLRALIERRLGVDLNKPR</sequence>
<feature type="transmembrane region" description="Helical" evidence="1">
    <location>
        <begin position="72"/>
        <end position="95"/>
    </location>
</feature>
<proteinExistence type="predicted"/>
<evidence type="ECO:0008006" key="4">
    <source>
        <dbReference type="Google" id="ProtNLM"/>
    </source>
</evidence>
<feature type="transmembrane region" description="Helical" evidence="1">
    <location>
        <begin position="42"/>
        <end position="60"/>
    </location>
</feature>
<reference evidence="2 3" key="1">
    <citation type="submission" date="2021-01" db="EMBL/GenBank/DDBJ databases">
        <title>Draft Genome Sequence and Polyhydroxyalkanoate Biosynthetic Potential of Jeongeupia naejangsanensis Type Strain DSM 24253.</title>
        <authorList>
            <person name="Turrini P."/>
            <person name="Artuso I."/>
            <person name="Lugli G.A."/>
            <person name="Frangipani E."/>
            <person name="Ventura M."/>
            <person name="Visca P."/>
        </authorList>
    </citation>
    <scope>NUCLEOTIDE SEQUENCE [LARGE SCALE GENOMIC DNA]</scope>
    <source>
        <strain evidence="2 3">DSM 24253</strain>
    </source>
</reference>
<evidence type="ECO:0000313" key="3">
    <source>
        <dbReference type="Proteomes" id="UP000809431"/>
    </source>
</evidence>
<name>A0ABS2BHD0_9NEIS</name>
<protein>
    <recommendedName>
        <fullName evidence="4">Holin</fullName>
    </recommendedName>
</protein>
<comment type="caution">
    <text evidence="2">The sequence shown here is derived from an EMBL/GenBank/DDBJ whole genome shotgun (WGS) entry which is preliminary data.</text>
</comment>
<evidence type="ECO:0000313" key="2">
    <source>
        <dbReference type="EMBL" id="MBM3115006.1"/>
    </source>
</evidence>
<gene>
    <name evidence="2" type="ORF">JMJ54_04115</name>
</gene>
<accession>A0ABS2BHD0</accession>
<keyword evidence="1" id="KW-0812">Transmembrane</keyword>
<dbReference type="RefSeq" id="WP_203536659.1">
    <property type="nucleotide sequence ID" value="NZ_JAESND010000001.1"/>
</dbReference>
<evidence type="ECO:0000256" key="1">
    <source>
        <dbReference type="SAM" id="Phobius"/>
    </source>
</evidence>
<keyword evidence="1" id="KW-0472">Membrane</keyword>
<organism evidence="2 3">
    <name type="scientific">Jeongeupia naejangsanensis</name>
    <dbReference type="NCBI Taxonomy" id="613195"/>
    <lineage>
        <taxon>Bacteria</taxon>
        <taxon>Pseudomonadati</taxon>
        <taxon>Pseudomonadota</taxon>
        <taxon>Betaproteobacteria</taxon>
        <taxon>Neisseriales</taxon>
        <taxon>Chitinibacteraceae</taxon>
        <taxon>Jeongeupia</taxon>
    </lineage>
</organism>
<dbReference type="Proteomes" id="UP000809431">
    <property type="component" value="Unassembled WGS sequence"/>
</dbReference>
<keyword evidence="3" id="KW-1185">Reference proteome</keyword>